<dbReference type="STRING" id="1114856.GCA_000383975_02254"/>
<comment type="caution">
    <text evidence="9">The sequence shown here is derived from an EMBL/GenBank/DDBJ whole genome shotgun (WGS) entry which is preliminary data.</text>
</comment>
<dbReference type="EC" id="2.7.13.3" evidence="2"/>
<evidence type="ECO:0000259" key="7">
    <source>
        <dbReference type="PROSITE" id="PS50112"/>
    </source>
</evidence>
<dbReference type="InterPro" id="IPR003661">
    <property type="entry name" value="HisK_dim/P_dom"/>
</dbReference>
<organism evidence="9 10">
    <name type="scientific">Natronorubrum tibetense GA33</name>
    <dbReference type="NCBI Taxonomy" id="1114856"/>
    <lineage>
        <taxon>Archaea</taxon>
        <taxon>Methanobacteriati</taxon>
        <taxon>Methanobacteriota</taxon>
        <taxon>Stenosarchaea group</taxon>
        <taxon>Halobacteria</taxon>
        <taxon>Halobacteriales</taxon>
        <taxon>Natrialbaceae</taxon>
        <taxon>Natronorubrum</taxon>
    </lineage>
</organism>
<dbReference type="InterPro" id="IPR029016">
    <property type="entry name" value="GAF-like_dom_sf"/>
</dbReference>
<dbReference type="Pfam" id="PF00512">
    <property type="entry name" value="HisKA"/>
    <property type="match status" value="1"/>
</dbReference>
<dbReference type="Proteomes" id="UP000011599">
    <property type="component" value="Unassembled WGS sequence"/>
</dbReference>
<dbReference type="InterPro" id="IPR003594">
    <property type="entry name" value="HATPase_dom"/>
</dbReference>
<dbReference type="InterPro" id="IPR036097">
    <property type="entry name" value="HisK_dim/P_sf"/>
</dbReference>
<dbReference type="Gene3D" id="1.10.287.130">
    <property type="match status" value="1"/>
</dbReference>
<keyword evidence="4" id="KW-0808">Transferase</keyword>
<dbReference type="CDD" id="cd00130">
    <property type="entry name" value="PAS"/>
    <property type="match status" value="2"/>
</dbReference>
<evidence type="ECO:0000256" key="2">
    <source>
        <dbReference type="ARBA" id="ARBA00012438"/>
    </source>
</evidence>
<evidence type="ECO:0000256" key="1">
    <source>
        <dbReference type="ARBA" id="ARBA00000085"/>
    </source>
</evidence>
<dbReference type="EMBL" id="AOHW01000027">
    <property type="protein sequence ID" value="ELY41509.1"/>
    <property type="molecule type" value="Genomic_DNA"/>
</dbReference>
<dbReference type="PATRIC" id="fig|1114856.3.peg.1909"/>
<dbReference type="PROSITE" id="PS50109">
    <property type="entry name" value="HIS_KIN"/>
    <property type="match status" value="1"/>
</dbReference>
<evidence type="ECO:0000259" key="8">
    <source>
        <dbReference type="PROSITE" id="PS50113"/>
    </source>
</evidence>
<dbReference type="SMART" id="SM00091">
    <property type="entry name" value="PAS"/>
    <property type="match status" value="2"/>
</dbReference>
<gene>
    <name evidence="9" type="ORF">C496_09166</name>
</gene>
<dbReference type="InterPro" id="IPR013656">
    <property type="entry name" value="PAS_4"/>
</dbReference>
<dbReference type="PROSITE" id="PS50112">
    <property type="entry name" value="PAS"/>
    <property type="match status" value="2"/>
</dbReference>
<dbReference type="Pfam" id="PF00989">
    <property type="entry name" value="PAS"/>
    <property type="match status" value="1"/>
</dbReference>
<sequence length="740" mass="82091">MDVCCFVSGDLEAGERIRSLERERREVTITVVDLADGDEWTHAESVDCVLCHDSVDSTAIERIRSEWSAVPLVYVIGNRGDELEGGVIAELDPVDDWVDEDRFVSAPSLVVARLRRAVERATELSTARERATHFSGLIENASDLVTVLDENGVVRYQSPSITDVLGYEQDELVGEYAFDYIHPADTNHAAEVFFEIVRSETSRSGRVVFRFRHADGSWVSLEGVGQSLPTDTTFGSEDDGREFVIISRDITEMRETTEELRSTRDQLQVILDNTPAVVYMKDIDQRYLYVNPAFERLFDRSREEILGKRSEDIHPEVNVEQINEMDREVLSEGESNKYVEDFRINGKRRVFFNVRAPLFDADGEPYAIYGIATEITERQEREESMQALAQAGPRLLECETMESVGSVAVSVAKSVLNQPITGILTPDESGDVLRPLTMTDEAMDLFGETAIPRGSGIAWRVFDTGDLYASSDVSSDPAVLNPETPVESEIIVPLGDHGVLLAGSTEPREFDEHDIEFATILGAMIQGTIDRADRERQLQTKNQRLEDFSNVLAHDLRNPLAVAKGYAELARETGDVAHLTDVEDGIERAMSIMDGLLALARTGQGVSEFESASLERLAGEAWSSIETRDGTLQVETERTITADLGWLQQLFENMFRNAIEHGGSDVSVRVGATDGGFYIADDGPGIDPEQRERLLEGTGSSGDVRFGFKIIRDVVDAHGWELSIGESDEGGARFEIVGLR</sequence>
<dbReference type="InterPro" id="IPR000014">
    <property type="entry name" value="PAS"/>
</dbReference>
<dbReference type="InterPro" id="IPR005467">
    <property type="entry name" value="His_kinase_dom"/>
</dbReference>
<dbReference type="GO" id="GO:0006355">
    <property type="term" value="P:regulation of DNA-templated transcription"/>
    <property type="evidence" value="ECO:0007669"/>
    <property type="project" value="InterPro"/>
</dbReference>
<dbReference type="InterPro" id="IPR013767">
    <property type="entry name" value="PAS_fold"/>
</dbReference>
<dbReference type="PANTHER" id="PTHR43304">
    <property type="entry name" value="PHYTOCHROME-LIKE PROTEIN CPH1"/>
    <property type="match status" value="1"/>
</dbReference>
<accession>L9VWH1</accession>
<comment type="catalytic activity">
    <reaction evidence="1">
        <text>ATP + protein L-histidine = ADP + protein N-phospho-L-histidine.</text>
        <dbReference type="EC" id="2.7.13.3"/>
    </reaction>
</comment>
<dbReference type="SUPFAM" id="SSF55785">
    <property type="entry name" value="PYP-like sensor domain (PAS domain)"/>
    <property type="match status" value="2"/>
</dbReference>
<dbReference type="Pfam" id="PF13185">
    <property type="entry name" value="GAF_2"/>
    <property type="match status" value="1"/>
</dbReference>
<evidence type="ECO:0000259" key="6">
    <source>
        <dbReference type="PROSITE" id="PS50109"/>
    </source>
</evidence>
<protein>
    <recommendedName>
        <fullName evidence="2">histidine kinase</fullName>
        <ecNumber evidence="2">2.7.13.3</ecNumber>
    </recommendedName>
</protein>
<dbReference type="InterPro" id="IPR003018">
    <property type="entry name" value="GAF"/>
</dbReference>
<dbReference type="SUPFAM" id="SSF47384">
    <property type="entry name" value="Homodimeric domain of signal transducing histidine kinase"/>
    <property type="match status" value="1"/>
</dbReference>
<dbReference type="SUPFAM" id="SSF55874">
    <property type="entry name" value="ATPase domain of HSP90 chaperone/DNA topoisomerase II/histidine kinase"/>
    <property type="match status" value="1"/>
</dbReference>
<dbReference type="OrthoDB" id="163817at2157"/>
<dbReference type="NCBIfam" id="TIGR00229">
    <property type="entry name" value="sensory_box"/>
    <property type="match status" value="2"/>
</dbReference>
<evidence type="ECO:0000256" key="3">
    <source>
        <dbReference type="ARBA" id="ARBA00022553"/>
    </source>
</evidence>
<dbReference type="CDD" id="cd00082">
    <property type="entry name" value="HisKA"/>
    <property type="match status" value="1"/>
</dbReference>
<dbReference type="PANTHER" id="PTHR43304:SF1">
    <property type="entry name" value="PAC DOMAIN-CONTAINING PROTEIN"/>
    <property type="match status" value="1"/>
</dbReference>
<feature type="domain" description="PAC" evidence="8">
    <location>
        <begin position="332"/>
        <end position="387"/>
    </location>
</feature>
<dbReference type="AlphaFoldDB" id="L9VWH1"/>
<dbReference type="Pfam" id="PF02518">
    <property type="entry name" value="HATPase_c"/>
    <property type="match status" value="1"/>
</dbReference>
<dbReference type="InterPro" id="IPR036890">
    <property type="entry name" value="HATPase_C_sf"/>
</dbReference>
<dbReference type="SUPFAM" id="SSF55781">
    <property type="entry name" value="GAF domain-like"/>
    <property type="match status" value="1"/>
</dbReference>
<feature type="domain" description="PAS" evidence="7">
    <location>
        <begin position="130"/>
        <end position="200"/>
    </location>
</feature>
<feature type="domain" description="Histidine kinase" evidence="6">
    <location>
        <begin position="551"/>
        <end position="736"/>
    </location>
</feature>
<dbReference type="SMART" id="SM00387">
    <property type="entry name" value="HATPase_c"/>
    <property type="match status" value="1"/>
</dbReference>
<keyword evidence="3" id="KW-0597">Phosphoprotein</keyword>
<name>L9VWH1_9EURY</name>
<dbReference type="Pfam" id="PF08448">
    <property type="entry name" value="PAS_4"/>
    <property type="match status" value="1"/>
</dbReference>
<dbReference type="Gene3D" id="3.30.450.20">
    <property type="entry name" value="PAS domain"/>
    <property type="match status" value="2"/>
</dbReference>
<dbReference type="InterPro" id="IPR052162">
    <property type="entry name" value="Sensor_kinase/Photoreceptor"/>
</dbReference>
<keyword evidence="10" id="KW-1185">Reference proteome</keyword>
<reference evidence="9 10" key="1">
    <citation type="journal article" date="2014" name="PLoS Genet.">
        <title>Phylogenetically driven sequencing of extremely halophilic archaea reveals strategies for static and dynamic osmo-response.</title>
        <authorList>
            <person name="Becker E.A."/>
            <person name="Seitzer P.M."/>
            <person name="Tritt A."/>
            <person name="Larsen D."/>
            <person name="Krusor M."/>
            <person name="Yao A.I."/>
            <person name="Wu D."/>
            <person name="Madern D."/>
            <person name="Eisen J.A."/>
            <person name="Darling A.E."/>
            <person name="Facciotti M.T."/>
        </authorList>
    </citation>
    <scope>NUCLEOTIDE SEQUENCE [LARGE SCALE GENOMIC DNA]</scope>
    <source>
        <strain evidence="9 10">GA33</strain>
    </source>
</reference>
<proteinExistence type="predicted"/>
<evidence type="ECO:0000313" key="9">
    <source>
        <dbReference type="EMBL" id="ELY41509.1"/>
    </source>
</evidence>
<evidence type="ECO:0000256" key="4">
    <source>
        <dbReference type="ARBA" id="ARBA00022679"/>
    </source>
</evidence>
<evidence type="ECO:0000256" key="5">
    <source>
        <dbReference type="ARBA" id="ARBA00022777"/>
    </source>
</evidence>
<feature type="domain" description="PAS" evidence="7">
    <location>
        <begin position="263"/>
        <end position="316"/>
    </location>
</feature>
<dbReference type="InterPro" id="IPR035965">
    <property type="entry name" value="PAS-like_dom_sf"/>
</dbReference>
<evidence type="ECO:0000313" key="10">
    <source>
        <dbReference type="Proteomes" id="UP000011599"/>
    </source>
</evidence>
<dbReference type="PROSITE" id="PS50113">
    <property type="entry name" value="PAC"/>
    <property type="match status" value="1"/>
</dbReference>
<dbReference type="SMART" id="SM00065">
    <property type="entry name" value="GAF"/>
    <property type="match status" value="1"/>
</dbReference>
<dbReference type="eggNOG" id="arCOG02333">
    <property type="taxonomic scope" value="Archaea"/>
</dbReference>
<dbReference type="InterPro" id="IPR000700">
    <property type="entry name" value="PAS-assoc_C"/>
</dbReference>
<dbReference type="SMART" id="SM00388">
    <property type="entry name" value="HisKA"/>
    <property type="match status" value="1"/>
</dbReference>
<dbReference type="Gene3D" id="3.30.450.40">
    <property type="match status" value="1"/>
</dbReference>
<keyword evidence="5" id="KW-0418">Kinase</keyword>
<dbReference type="GO" id="GO:0000155">
    <property type="term" value="F:phosphorelay sensor kinase activity"/>
    <property type="evidence" value="ECO:0007669"/>
    <property type="project" value="InterPro"/>
</dbReference>
<dbReference type="RefSeq" id="WP_006089652.1">
    <property type="nucleotide sequence ID" value="NZ_AOHW01000027.1"/>
</dbReference>
<dbReference type="Gene3D" id="3.30.565.10">
    <property type="entry name" value="Histidine kinase-like ATPase, C-terminal domain"/>
    <property type="match status" value="1"/>
</dbReference>